<sequence length="378" mass="38988">MGRATWDLVVVGAGPAGSAAAMSALRVRPDARVLLLDRAAFPRDKACGDGIAPHALDVLADLGLPGVVDDHRPVHRLHLGFPAGPVAAGGMRRPARVVPRAVLDARVRDGALAAGAVPGRRTVRAVTPLPAGEGLLLDGELHARAVVAADGAGSVLRRGLGLPGNGPGHVAMALRGYAPVRPDLADEQRIVFAEQDQPAYAWSFPVGDGRANVGYGEVLRAGRPLSRQHLLDRLEGLLPGATAGGSGWRGHHLPLSSRRPRQPDGPLLLAGDAASLINPLTGEGIYYALLSGACAGAAAVGADDPGRTYRTILRRRLGTHLLHTTAVSALSAVPRVVPAGVRAAARDRRVFDDLVELGLGRGLLGPRALAGTVRGLLG</sequence>
<dbReference type="Pfam" id="PF01494">
    <property type="entry name" value="FAD_binding_3"/>
    <property type="match status" value="1"/>
</dbReference>
<dbReference type="Gene3D" id="3.50.50.60">
    <property type="entry name" value="FAD/NAD(P)-binding domain"/>
    <property type="match status" value="1"/>
</dbReference>
<accession>A0ABV7WI29</accession>
<protein>
    <submittedName>
        <fullName evidence="2">NAD(P)/FAD-dependent oxidoreductase</fullName>
        <ecNumber evidence="2">1.-.-.-</ecNumber>
    </submittedName>
</protein>
<evidence type="ECO:0000259" key="1">
    <source>
        <dbReference type="Pfam" id="PF01494"/>
    </source>
</evidence>
<dbReference type="EC" id="1.-.-.-" evidence="2"/>
<reference evidence="3" key="1">
    <citation type="journal article" date="2019" name="Int. J. Syst. Evol. Microbiol.">
        <title>The Global Catalogue of Microorganisms (GCM) 10K type strain sequencing project: providing services to taxonomists for standard genome sequencing and annotation.</title>
        <authorList>
            <consortium name="The Broad Institute Genomics Platform"/>
            <consortium name="The Broad Institute Genome Sequencing Center for Infectious Disease"/>
            <person name="Wu L."/>
            <person name="Ma J."/>
        </authorList>
    </citation>
    <scope>NUCLEOTIDE SEQUENCE [LARGE SCALE GENOMIC DNA]</scope>
    <source>
        <strain evidence="3">NCAIM B.02333</strain>
    </source>
</reference>
<dbReference type="SUPFAM" id="SSF51905">
    <property type="entry name" value="FAD/NAD(P)-binding domain"/>
    <property type="match status" value="1"/>
</dbReference>
<dbReference type="PANTHER" id="PTHR42685">
    <property type="entry name" value="GERANYLGERANYL DIPHOSPHATE REDUCTASE"/>
    <property type="match status" value="1"/>
</dbReference>
<evidence type="ECO:0000313" key="2">
    <source>
        <dbReference type="EMBL" id="MFC3689531.1"/>
    </source>
</evidence>
<organism evidence="2 3">
    <name type="scientific">Aquipuribacter hungaricus</name>
    <dbReference type="NCBI Taxonomy" id="545624"/>
    <lineage>
        <taxon>Bacteria</taxon>
        <taxon>Bacillati</taxon>
        <taxon>Actinomycetota</taxon>
        <taxon>Actinomycetes</taxon>
        <taxon>Micrococcales</taxon>
        <taxon>Intrasporangiaceae</taxon>
        <taxon>Aquipuribacter</taxon>
    </lineage>
</organism>
<dbReference type="InterPro" id="IPR036188">
    <property type="entry name" value="FAD/NAD-bd_sf"/>
</dbReference>
<comment type="caution">
    <text evidence="2">The sequence shown here is derived from an EMBL/GenBank/DDBJ whole genome shotgun (WGS) entry which is preliminary data.</text>
</comment>
<feature type="domain" description="FAD-binding" evidence="1">
    <location>
        <begin position="7"/>
        <end position="285"/>
    </location>
</feature>
<name>A0ABV7WI29_9MICO</name>
<keyword evidence="3" id="KW-1185">Reference proteome</keyword>
<gene>
    <name evidence="2" type="ORF">ACFOLH_14360</name>
</gene>
<dbReference type="EMBL" id="JBHRWW010000010">
    <property type="protein sequence ID" value="MFC3689531.1"/>
    <property type="molecule type" value="Genomic_DNA"/>
</dbReference>
<evidence type="ECO:0000313" key="3">
    <source>
        <dbReference type="Proteomes" id="UP001595685"/>
    </source>
</evidence>
<proteinExistence type="predicted"/>
<keyword evidence="2" id="KW-0560">Oxidoreductase</keyword>
<dbReference type="PANTHER" id="PTHR42685:SF22">
    <property type="entry name" value="CONDITIONED MEDIUM FACTOR RECEPTOR 1"/>
    <property type="match status" value="1"/>
</dbReference>
<dbReference type="InterPro" id="IPR002938">
    <property type="entry name" value="FAD-bd"/>
</dbReference>
<dbReference type="GO" id="GO:0016491">
    <property type="term" value="F:oxidoreductase activity"/>
    <property type="evidence" value="ECO:0007669"/>
    <property type="project" value="UniProtKB-KW"/>
</dbReference>
<dbReference type="RefSeq" id="WP_376984294.1">
    <property type="nucleotide sequence ID" value="NZ_JBHRWW010000010.1"/>
</dbReference>
<dbReference type="Proteomes" id="UP001595685">
    <property type="component" value="Unassembled WGS sequence"/>
</dbReference>
<dbReference type="PRINTS" id="PR00420">
    <property type="entry name" value="RNGMNOXGNASE"/>
</dbReference>
<dbReference type="InterPro" id="IPR050407">
    <property type="entry name" value="Geranylgeranyl_reductase"/>
</dbReference>